<dbReference type="Gene3D" id="1.10.357.10">
    <property type="entry name" value="Tetracycline Repressor, domain 2"/>
    <property type="match status" value="1"/>
</dbReference>
<dbReference type="SUPFAM" id="SSF46689">
    <property type="entry name" value="Homeodomain-like"/>
    <property type="match status" value="1"/>
</dbReference>
<proteinExistence type="predicted"/>
<comment type="caution">
    <text evidence="3">The sequence shown here is derived from an EMBL/GenBank/DDBJ whole genome shotgun (WGS) entry which is preliminary data.</text>
</comment>
<evidence type="ECO:0000313" key="4">
    <source>
        <dbReference type="Proteomes" id="UP000523007"/>
    </source>
</evidence>
<feature type="domain" description="HTH tetR-type" evidence="2">
    <location>
        <begin position="37"/>
        <end position="69"/>
    </location>
</feature>
<keyword evidence="4" id="KW-1185">Reference proteome</keyword>
<dbReference type="Pfam" id="PF00440">
    <property type="entry name" value="TetR_N"/>
    <property type="match status" value="1"/>
</dbReference>
<dbReference type="GO" id="GO:0003677">
    <property type="term" value="F:DNA binding"/>
    <property type="evidence" value="ECO:0007669"/>
    <property type="project" value="UniProtKB-KW"/>
</dbReference>
<reference evidence="3 4" key="1">
    <citation type="submission" date="2020-08" db="EMBL/GenBank/DDBJ databases">
        <title>Sequencing the genomes of 1000 actinobacteria strains.</title>
        <authorList>
            <person name="Klenk H.-P."/>
        </authorList>
    </citation>
    <scope>NUCLEOTIDE SEQUENCE [LARGE SCALE GENOMIC DNA]</scope>
    <source>
        <strain evidence="3 4">DSM 102030</strain>
    </source>
</reference>
<sequence>MSTSAVSLDRYPLRERKRARLRVGLWRALKERIETTPFTDISVRELTAAMEVSEPTFFAHFTSKAQLLAYHIALWRIGTTLEAAHHPDGAPFLRAFFTSTAEAIRESPQMWFEITAEVARGAGLCEAPEISAAERLLVFGIDEALAVPATPQSELFARHLATAWGQGPDDPDVDQATTALLAAFYGVPLALGHDRLDELDGAYHHQIEHVLAYGRRP</sequence>
<evidence type="ECO:0000256" key="1">
    <source>
        <dbReference type="ARBA" id="ARBA00023125"/>
    </source>
</evidence>
<dbReference type="AlphaFoldDB" id="A0A7W7RNW5"/>
<dbReference type="InterPro" id="IPR001647">
    <property type="entry name" value="HTH_TetR"/>
</dbReference>
<name>A0A7W7RNW5_9ACTN</name>
<organism evidence="3 4">
    <name type="scientific">Lipingzhangella halophila</name>
    <dbReference type="NCBI Taxonomy" id="1783352"/>
    <lineage>
        <taxon>Bacteria</taxon>
        <taxon>Bacillati</taxon>
        <taxon>Actinomycetota</taxon>
        <taxon>Actinomycetes</taxon>
        <taxon>Streptosporangiales</taxon>
        <taxon>Nocardiopsidaceae</taxon>
        <taxon>Lipingzhangella</taxon>
    </lineage>
</organism>
<dbReference type="Proteomes" id="UP000523007">
    <property type="component" value="Unassembled WGS sequence"/>
</dbReference>
<protein>
    <submittedName>
        <fullName evidence="3">AcrR family transcriptional regulator</fullName>
    </submittedName>
</protein>
<gene>
    <name evidence="3" type="ORF">F4561_006359</name>
</gene>
<evidence type="ECO:0000259" key="2">
    <source>
        <dbReference type="Pfam" id="PF00440"/>
    </source>
</evidence>
<keyword evidence="1" id="KW-0238">DNA-binding</keyword>
<evidence type="ECO:0000313" key="3">
    <source>
        <dbReference type="EMBL" id="MBB4935465.1"/>
    </source>
</evidence>
<accession>A0A7W7RNW5</accession>
<dbReference type="EMBL" id="JACHJT010000002">
    <property type="protein sequence ID" value="MBB4935465.1"/>
    <property type="molecule type" value="Genomic_DNA"/>
</dbReference>
<dbReference type="InterPro" id="IPR009057">
    <property type="entry name" value="Homeodomain-like_sf"/>
</dbReference>
<dbReference type="RefSeq" id="WP_184585180.1">
    <property type="nucleotide sequence ID" value="NZ_JACHJT010000002.1"/>
</dbReference>